<evidence type="ECO:0000256" key="4">
    <source>
        <dbReference type="ARBA" id="ARBA00022741"/>
    </source>
</evidence>
<dbReference type="EC" id="2.7.4.8" evidence="2"/>
<dbReference type="InterPro" id="IPR027417">
    <property type="entry name" value="P-loop_NTPase"/>
</dbReference>
<keyword evidence="4" id="KW-0547">Nucleotide-binding</keyword>
<dbReference type="InterPro" id="IPR008145">
    <property type="entry name" value="GK/Ca_channel_bsu"/>
</dbReference>
<evidence type="ECO:0000259" key="7">
    <source>
        <dbReference type="PROSITE" id="PS50052"/>
    </source>
</evidence>
<dbReference type="GO" id="GO:0005524">
    <property type="term" value="F:ATP binding"/>
    <property type="evidence" value="ECO:0007669"/>
    <property type="project" value="UniProtKB-KW"/>
</dbReference>
<dbReference type="EMBL" id="BARS01051600">
    <property type="protein sequence ID" value="GAG46949.1"/>
    <property type="molecule type" value="Genomic_DNA"/>
</dbReference>
<dbReference type="PANTHER" id="PTHR23117">
    <property type="entry name" value="GUANYLATE KINASE-RELATED"/>
    <property type="match status" value="1"/>
</dbReference>
<accession>X0XUL0</accession>
<evidence type="ECO:0000256" key="2">
    <source>
        <dbReference type="ARBA" id="ARBA00012961"/>
    </source>
</evidence>
<dbReference type="NCBIfam" id="TIGR03263">
    <property type="entry name" value="guanyl_kin"/>
    <property type="match status" value="1"/>
</dbReference>
<dbReference type="InterPro" id="IPR017665">
    <property type="entry name" value="Guanylate_kinase"/>
</dbReference>
<feature type="domain" description="Guanylate kinase-like" evidence="7">
    <location>
        <begin position="5"/>
        <end position="185"/>
    </location>
</feature>
<comment type="caution">
    <text evidence="8">The sequence shown here is derived from an EMBL/GenBank/DDBJ whole genome shotgun (WGS) entry which is preliminary data.</text>
</comment>
<sequence>MAKEGKLIVISGPSGVGKSTVVREVLERTGAAFSVSMTTRAPRPGEVDGRDYRFVDRAEFEKTVQAGRMLEWAEVFGQCYGTPAGPIEEGIDAGRTVILDIDVQGGLQVAEKMPAATFVLILAPDEATLRDRLSGRGTEDAATVRRRFDKAADEIRAALDSGVYTHKVINDNLERAVDEVVGIVTTETQRR</sequence>
<dbReference type="AlphaFoldDB" id="X0XUL0"/>
<reference evidence="8" key="1">
    <citation type="journal article" date="2014" name="Front. Microbiol.">
        <title>High frequency of phylogenetically diverse reductive dehalogenase-homologous genes in deep subseafloor sedimentary metagenomes.</title>
        <authorList>
            <person name="Kawai M."/>
            <person name="Futagami T."/>
            <person name="Toyoda A."/>
            <person name="Takaki Y."/>
            <person name="Nishi S."/>
            <person name="Hori S."/>
            <person name="Arai W."/>
            <person name="Tsubouchi T."/>
            <person name="Morono Y."/>
            <person name="Uchiyama I."/>
            <person name="Ito T."/>
            <person name="Fujiyama A."/>
            <person name="Inagaki F."/>
            <person name="Takami H."/>
        </authorList>
    </citation>
    <scope>NUCLEOTIDE SEQUENCE</scope>
    <source>
        <strain evidence="8">Expedition CK06-06</strain>
    </source>
</reference>
<dbReference type="SMART" id="SM00072">
    <property type="entry name" value="GuKc"/>
    <property type="match status" value="1"/>
</dbReference>
<evidence type="ECO:0000256" key="5">
    <source>
        <dbReference type="ARBA" id="ARBA00022777"/>
    </source>
</evidence>
<keyword evidence="5" id="KW-0418">Kinase</keyword>
<dbReference type="SUPFAM" id="SSF52540">
    <property type="entry name" value="P-loop containing nucleoside triphosphate hydrolases"/>
    <property type="match status" value="1"/>
</dbReference>
<dbReference type="CDD" id="cd00071">
    <property type="entry name" value="GMPK"/>
    <property type="match status" value="1"/>
</dbReference>
<evidence type="ECO:0000256" key="1">
    <source>
        <dbReference type="ARBA" id="ARBA00005790"/>
    </source>
</evidence>
<dbReference type="FunFam" id="3.30.63.10:FF:000002">
    <property type="entry name" value="Guanylate kinase 1"/>
    <property type="match status" value="1"/>
</dbReference>
<dbReference type="PROSITE" id="PS50052">
    <property type="entry name" value="GUANYLATE_KINASE_2"/>
    <property type="match status" value="1"/>
</dbReference>
<dbReference type="Gene3D" id="3.30.63.10">
    <property type="entry name" value="Guanylate Kinase phosphate binding domain"/>
    <property type="match status" value="1"/>
</dbReference>
<organism evidence="8">
    <name type="scientific">marine sediment metagenome</name>
    <dbReference type="NCBI Taxonomy" id="412755"/>
    <lineage>
        <taxon>unclassified sequences</taxon>
        <taxon>metagenomes</taxon>
        <taxon>ecological metagenomes</taxon>
    </lineage>
</organism>
<name>X0XUL0_9ZZZZ</name>
<dbReference type="PANTHER" id="PTHR23117:SF13">
    <property type="entry name" value="GUANYLATE KINASE"/>
    <property type="match status" value="1"/>
</dbReference>
<dbReference type="HAMAP" id="MF_00328">
    <property type="entry name" value="Guanylate_kinase"/>
    <property type="match status" value="1"/>
</dbReference>
<dbReference type="Gene3D" id="3.40.50.300">
    <property type="entry name" value="P-loop containing nucleotide triphosphate hydrolases"/>
    <property type="match status" value="1"/>
</dbReference>
<proteinExistence type="inferred from homology"/>
<dbReference type="InterPro" id="IPR008144">
    <property type="entry name" value="Guanylate_kin-like_dom"/>
</dbReference>
<keyword evidence="6" id="KW-0067">ATP-binding</keyword>
<evidence type="ECO:0000256" key="6">
    <source>
        <dbReference type="ARBA" id="ARBA00022840"/>
    </source>
</evidence>
<keyword evidence="3" id="KW-0808">Transferase</keyword>
<gene>
    <name evidence="8" type="ORF">S01H1_76825</name>
</gene>
<comment type="similarity">
    <text evidence="1">Belongs to the guanylate kinase family.</text>
</comment>
<evidence type="ECO:0000313" key="8">
    <source>
        <dbReference type="EMBL" id="GAG46949.1"/>
    </source>
</evidence>
<dbReference type="PROSITE" id="PS00856">
    <property type="entry name" value="GUANYLATE_KINASE_1"/>
    <property type="match status" value="1"/>
</dbReference>
<dbReference type="Pfam" id="PF00625">
    <property type="entry name" value="Guanylate_kin"/>
    <property type="match status" value="1"/>
</dbReference>
<dbReference type="GO" id="GO:0005829">
    <property type="term" value="C:cytosol"/>
    <property type="evidence" value="ECO:0007669"/>
    <property type="project" value="TreeGrafter"/>
</dbReference>
<evidence type="ECO:0000256" key="3">
    <source>
        <dbReference type="ARBA" id="ARBA00022679"/>
    </source>
</evidence>
<dbReference type="GO" id="GO:0004385">
    <property type="term" value="F:GMP kinase activity"/>
    <property type="evidence" value="ECO:0007669"/>
    <property type="project" value="UniProtKB-EC"/>
</dbReference>
<dbReference type="InterPro" id="IPR020590">
    <property type="entry name" value="Guanylate_kinase_CS"/>
</dbReference>
<protein>
    <recommendedName>
        <fullName evidence="2">guanylate kinase</fullName>
        <ecNumber evidence="2">2.7.4.8</ecNumber>
    </recommendedName>
</protein>